<dbReference type="PANTHER" id="PTHR48434:SF1">
    <property type="entry name" value="(RAPE) HYPOTHETICAL PROTEIN"/>
    <property type="match status" value="1"/>
</dbReference>
<dbReference type="PANTHER" id="PTHR48434">
    <property type="entry name" value="(RAPE) HYPOTHETICAL PROTEIN"/>
    <property type="match status" value="1"/>
</dbReference>
<accession>A0A9R1XX09</accession>
<comment type="caution">
    <text evidence="2">The sequence shown here is derived from an EMBL/GenBank/DDBJ whole genome shotgun (WGS) entry which is preliminary data.</text>
</comment>
<proteinExistence type="predicted"/>
<evidence type="ECO:0000256" key="1">
    <source>
        <dbReference type="SAM" id="MobiDB-lite"/>
    </source>
</evidence>
<feature type="region of interest" description="Disordered" evidence="1">
    <location>
        <begin position="137"/>
        <end position="158"/>
    </location>
</feature>
<reference evidence="2 3" key="1">
    <citation type="journal article" date="2017" name="Nat. Commun.">
        <title>Genome assembly with in vitro proximity ligation data and whole-genome triplication in lettuce.</title>
        <authorList>
            <person name="Reyes-Chin-Wo S."/>
            <person name="Wang Z."/>
            <person name="Yang X."/>
            <person name="Kozik A."/>
            <person name="Arikit S."/>
            <person name="Song C."/>
            <person name="Xia L."/>
            <person name="Froenicke L."/>
            <person name="Lavelle D.O."/>
            <person name="Truco M.J."/>
            <person name="Xia R."/>
            <person name="Zhu S."/>
            <person name="Xu C."/>
            <person name="Xu H."/>
            <person name="Xu X."/>
            <person name="Cox K."/>
            <person name="Korf I."/>
            <person name="Meyers B.C."/>
            <person name="Michelmore R.W."/>
        </authorList>
    </citation>
    <scope>NUCLEOTIDE SEQUENCE [LARGE SCALE GENOMIC DNA]</scope>
    <source>
        <strain evidence="3">cv. Salinas</strain>
        <tissue evidence="2">Seedlings</tissue>
    </source>
</reference>
<organism evidence="2 3">
    <name type="scientific">Lactuca sativa</name>
    <name type="common">Garden lettuce</name>
    <dbReference type="NCBI Taxonomy" id="4236"/>
    <lineage>
        <taxon>Eukaryota</taxon>
        <taxon>Viridiplantae</taxon>
        <taxon>Streptophyta</taxon>
        <taxon>Embryophyta</taxon>
        <taxon>Tracheophyta</taxon>
        <taxon>Spermatophyta</taxon>
        <taxon>Magnoliopsida</taxon>
        <taxon>eudicotyledons</taxon>
        <taxon>Gunneridae</taxon>
        <taxon>Pentapetalae</taxon>
        <taxon>asterids</taxon>
        <taxon>campanulids</taxon>
        <taxon>Asterales</taxon>
        <taxon>Asteraceae</taxon>
        <taxon>Cichorioideae</taxon>
        <taxon>Cichorieae</taxon>
        <taxon>Lactucinae</taxon>
        <taxon>Lactuca</taxon>
    </lineage>
</organism>
<name>A0A9R1XX09_LACSA</name>
<evidence type="ECO:0000313" key="3">
    <source>
        <dbReference type="Proteomes" id="UP000235145"/>
    </source>
</evidence>
<sequence>MGILPNCLPKEIYAGYLKFKELFIQQILEFEYMLQFTMIFKVPWIRSWTFQYQEAKDSSPPWLNRQFDSKWCDKMKISQANEQATTKHYQEIYIQKLEVEDTFINSLPQSDVDLITRIKDAATSSPEEHQRLLQEICQTSSVSDDSPKSIKNDLFQDA</sequence>
<evidence type="ECO:0000313" key="2">
    <source>
        <dbReference type="EMBL" id="KAJ0226039.1"/>
    </source>
</evidence>
<dbReference type="Proteomes" id="UP000235145">
    <property type="component" value="Unassembled WGS sequence"/>
</dbReference>
<dbReference type="AlphaFoldDB" id="A0A9R1XX09"/>
<protein>
    <submittedName>
        <fullName evidence="2">Uncharacterized protein</fullName>
    </submittedName>
</protein>
<keyword evidence="3" id="KW-1185">Reference proteome</keyword>
<gene>
    <name evidence="2" type="ORF">LSAT_V11C100042510</name>
</gene>
<dbReference type="EMBL" id="NBSK02000001">
    <property type="protein sequence ID" value="KAJ0226039.1"/>
    <property type="molecule type" value="Genomic_DNA"/>
</dbReference>